<accession>A0A0N4YXX7</accession>
<dbReference type="OMA" id="MGDRKKI"/>
<comment type="similarity">
    <text evidence="1">Belongs to the IUNH family.</text>
</comment>
<dbReference type="InterPro" id="IPR001910">
    <property type="entry name" value="Inosine/uridine_hydrolase_dom"/>
</dbReference>
<reference evidence="5" key="1">
    <citation type="submission" date="2017-02" db="UniProtKB">
        <authorList>
            <consortium name="WormBaseParasite"/>
        </authorList>
    </citation>
    <scope>IDENTIFICATION</scope>
</reference>
<dbReference type="InterPro" id="IPR036452">
    <property type="entry name" value="Ribo_hydro-like"/>
</dbReference>
<dbReference type="Gene3D" id="3.90.245.10">
    <property type="entry name" value="Ribonucleoside hydrolase-like"/>
    <property type="match status" value="1"/>
</dbReference>
<evidence type="ECO:0000313" key="5">
    <source>
        <dbReference type="WBParaSite" id="NBR_0002209901-mRNA-1"/>
    </source>
</evidence>
<dbReference type="WBParaSite" id="NBR_0002209901-mRNA-1">
    <property type="protein sequence ID" value="NBR_0002209901-mRNA-1"/>
    <property type="gene ID" value="NBR_0002209901"/>
</dbReference>
<dbReference type="STRING" id="27835.A0A0N4YXX7"/>
<reference evidence="3 4" key="2">
    <citation type="submission" date="2018-11" db="EMBL/GenBank/DDBJ databases">
        <authorList>
            <consortium name="Pathogen Informatics"/>
        </authorList>
    </citation>
    <scope>NUCLEOTIDE SEQUENCE [LARGE SCALE GENOMIC DNA]</scope>
</reference>
<dbReference type="Proteomes" id="UP000271162">
    <property type="component" value="Unassembled WGS sequence"/>
</dbReference>
<keyword evidence="4" id="KW-1185">Reference proteome</keyword>
<proteinExistence type="inferred from homology"/>
<dbReference type="EMBL" id="UYSL01027390">
    <property type="protein sequence ID" value="VDL86687.1"/>
    <property type="molecule type" value="Genomic_DNA"/>
</dbReference>
<dbReference type="InterPro" id="IPR052775">
    <property type="entry name" value="IUN_hydrolase"/>
</dbReference>
<evidence type="ECO:0000259" key="2">
    <source>
        <dbReference type="Pfam" id="PF01156"/>
    </source>
</evidence>
<dbReference type="SUPFAM" id="SSF53590">
    <property type="entry name" value="Nucleoside hydrolase"/>
    <property type="match status" value="1"/>
</dbReference>
<dbReference type="Pfam" id="PF01156">
    <property type="entry name" value="IU_nuc_hydro"/>
    <property type="match status" value="1"/>
</dbReference>
<dbReference type="GO" id="GO:0016799">
    <property type="term" value="F:hydrolase activity, hydrolyzing N-glycosyl compounds"/>
    <property type="evidence" value="ECO:0007669"/>
    <property type="project" value="InterPro"/>
</dbReference>
<evidence type="ECO:0000313" key="3">
    <source>
        <dbReference type="EMBL" id="VDL86687.1"/>
    </source>
</evidence>
<evidence type="ECO:0000313" key="4">
    <source>
        <dbReference type="Proteomes" id="UP000271162"/>
    </source>
</evidence>
<dbReference type="PANTHER" id="PTHR46190">
    <property type="entry name" value="SI:CH211-201H21.5-RELATED"/>
    <property type="match status" value="1"/>
</dbReference>
<dbReference type="AlphaFoldDB" id="A0A0N4YXX7"/>
<organism evidence="5">
    <name type="scientific">Nippostrongylus brasiliensis</name>
    <name type="common">Rat hookworm</name>
    <dbReference type="NCBI Taxonomy" id="27835"/>
    <lineage>
        <taxon>Eukaryota</taxon>
        <taxon>Metazoa</taxon>
        <taxon>Ecdysozoa</taxon>
        <taxon>Nematoda</taxon>
        <taxon>Chromadorea</taxon>
        <taxon>Rhabditida</taxon>
        <taxon>Rhabditina</taxon>
        <taxon>Rhabditomorpha</taxon>
        <taxon>Strongyloidea</taxon>
        <taxon>Heligmosomidae</taxon>
        <taxon>Nippostrongylus</taxon>
    </lineage>
</organism>
<feature type="domain" description="Inosine/uridine-preferring nucleoside hydrolase" evidence="2">
    <location>
        <begin position="5"/>
        <end position="181"/>
    </location>
</feature>
<dbReference type="PANTHER" id="PTHR46190:SF1">
    <property type="entry name" value="SI:CH211-201H21.5"/>
    <property type="match status" value="1"/>
</dbReference>
<name>A0A0N4YXX7_NIPBR</name>
<evidence type="ECO:0000256" key="1">
    <source>
        <dbReference type="ARBA" id="ARBA00009176"/>
    </source>
</evidence>
<protein>
    <submittedName>
        <fullName evidence="5">IU_nuc_hydro domain-containing protein</fullName>
    </submittedName>
</protein>
<sequence length="200" mass="21231">MVLSGNREVLALTTVHGCVSVDQATANVKRCLRANGSENSVPIYKGANEPILGREPNHSSENIFFGKDGLGDQPHAFPRVHPDDAKPTTSVAAAVALVRLASEHPSATLVCLGPLTNVAIALKIDPSFAFRRIVIMGGNYYGIGNVSSRSSAESNFHGDPEAAAIVLHKLAEHLVIVPWEAFFLEGAKVSLVAYALNLPL</sequence>
<gene>
    <name evidence="3" type="ORF">NBR_LOCUS22100</name>
</gene>